<dbReference type="Gene3D" id="3.40.640.10">
    <property type="entry name" value="Type I PLP-dependent aspartate aminotransferase-like (Major domain)"/>
    <property type="match status" value="1"/>
</dbReference>
<keyword evidence="7" id="KW-0963">Cytoplasm</keyword>
<evidence type="ECO:0000256" key="3">
    <source>
        <dbReference type="ARBA" id="ARBA00008981"/>
    </source>
</evidence>
<dbReference type="InterPro" id="IPR015421">
    <property type="entry name" value="PyrdxlP-dep_Trfase_major"/>
</dbReference>
<evidence type="ECO:0000256" key="1">
    <source>
        <dbReference type="ARBA" id="ARBA00001933"/>
    </source>
</evidence>
<comment type="subunit">
    <text evidence="7">Homodimer.</text>
</comment>
<evidence type="ECO:0000256" key="6">
    <source>
        <dbReference type="ARBA" id="ARBA00023244"/>
    </source>
</evidence>
<dbReference type="InterPro" id="IPR015422">
    <property type="entry name" value="PyrdxlP-dep_Trfase_small"/>
</dbReference>
<dbReference type="CDD" id="cd00610">
    <property type="entry name" value="OAT_like"/>
    <property type="match status" value="1"/>
</dbReference>
<evidence type="ECO:0000313" key="9">
    <source>
        <dbReference type="Proteomes" id="UP000001916"/>
    </source>
</evidence>
<dbReference type="EMBL" id="CP002042">
    <property type="protein sequence ID" value="ADH64820.1"/>
    <property type="molecule type" value="Genomic_DNA"/>
</dbReference>
<dbReference type="InterPro" id="IPR004639">
    <property type="entry name" value="4pyrrol_synth_GluAld_NH2Trfase"/>
</dbReference>
<dbReference type="NCBIfam" id="NF000818">
    <property type="entry name" value="PRK00062.1"/>
    <property type="match status" value="1"/>
</dbReference>
<dbReference type="SUPFAM" id="SSF53383">
    <property type="entry name" value="PLP-dependent transferases"/>
    <property type="match status" value="1"/>
</dbReference>
<keyword evidence="9" id="KW-1185">Reference proteome</keyword>
<proteinExistence type="inferred from homology"/>
<comment type="catalytic activity">
    <reaction evidence="7">
        <text>(S)-4-amino-5-oxopentanoate = 5-aminolevulinate</text>
        <dbReference type="Rhea" id="RHEA:14265"/>
        <dbReference type="ChEBI" id="CHEBI:57501"/>
        <dbReference type="ChEBI" id="CHEBI:356416"/>
        <dbReference type="EC" id="5.4.3.8"/>
    </reaction>
</comment>
<dbReference type="EC" id="5.4.3.8" evidence="7"/>
<name>D7BDK0_ALLS1</name>
<dbReference type="HAMAP" id="MF_00375">
    <property type="entry name" value="HemL_aminotrans_3"/>
    <property type="match status" value="1"/>
</dbReference>
<dbReference type="Proteomes" id="UP000001916">
    <property type="component" value="Chromosome"/>
</dbReference>
<dbReference type="STRING" id="526227.Mesil_2982"/>
<comment type="subcellular location">
    <subcellularLocation>
        <location evidence="7">Cytoplasm</location>
    </subcellularLocation>
</comment>
<comment type="pathway">
    <text evidence="2 7">Porphyrin-containing compound metabolism; protoporphyrin-IX biosynthesis; 5-aminolevulinate from L-glutamyl-tRNA(Glu): step 2/2.</text>
</comment>
<dbReference type="PANTHER" id="PTHR43713">
    <property type="entry name" value="GLUTAMATE-1-SEMIALDEHYDE 2,1-AMINOMUTASE"/>
    <property type="match status" value="1"/>
</dbReference>
<dbReference type="eggNOG" id="COG0001">
    <property type="taxonomic scope" value="Bacteria"/>
</dbReference>
<dbReference type="Pfam" id="PF00202">
    <property type="entry name" value="Aminotran_3"/>
    <property type="match status" value="1"/>
</dbReference>
<dbReference type="GO" id="GO:0008483">
    <property type="term" value="F:transaminase activity"/>
    <property type="evidence" value="ECO:0007669"/>
    <property type="project" value="InterPro"/>
</dbReference>
<dbReference type="GO" id="GO:0006782">
    <property type="term" value="P:protoporphyrinogen IX biosynthetic process"/>
    <property type="evidence" value="ECO:0007669"/>
    <property type="project" value="UniProtKB-UniRule"/>
</dbReference>
<reference evidence="8 9" key="1">
    <citation type="journal article" date="2010" name="Stand. Genomic Sci.">
        <title>Complete genome sequence of Meiothermus silvanus type strain (VI-R2).</title>
        <authorList>
            <person name="Sikorski J."/>
            <person name="Tindall B.J."/>
            <person name="Lowry S."/>
            <person name="Lucas S."/>
            <person name="Nolan M."/>
            <person name="Copeland A."/>
            <person name="Glavina Del Rio T."/>
            <person name="Tice H."/>
            <person name="Cheng J.F."/>
            <person name="Han C."/>
            <person name="Pitluck S."/>
            <person name="Liolios K."/>
            <person name="Ivanova N."/>
            <person name="Mavromatis K."/>
            <person name="Mikhailova N."/>
            <person name="Pati A."/>
            <person name="Goodwin L."/>
            <person name="Chen A."/>
            <person name="Palaniappan K."/>
            <person name="Land M."/>
            <person name="Hauser L."/>
            <person name="Chang Y.J."/>
            <person name="Jeffries C.D."/>
            <person name="Rohde M."/>
            <person name="Goker M."/>
            <person name="Woyke T."/>
            <person name="Bristow J."/>
            <person name="Eisen J.A."/>
            <person name="Markowitz V."/>
            <person name="Hugenholtz P."/>
            <person name="Kyrpides N.C."/>
            <person name="Klenk H.P."/>
            <person name="Lapidus A."/>
        </authorList>
    </citation>
    <scope>NUCLEOTIDE SEQUENCE [LARGE SCALE GENOMIC DNA]</scope>
    <source>
        <strain evidence="9">ATCC 700542 / DSM 9946 / VI-R2</strain>
    </source>
</reference>
<accession>D7BDK0</accession>
<dbReference type="GO" id="GO:0030170">
    <property type="term" value="F:pyridoxal phosphate binding"/>
    <property type="evidence" value="ECO:0007669"/>
    <property type="project" value="InterPro"/>
</dbReference>
<dbReference type="GO" id="GO:0005737">
    <property type="term" value="C:cytoplasm"/>
    <property type="evidence" value="ECO:0007669"/>
    <property type="project" value="UniProtKB-SubCell"/>
</dbReference>
<dbReference type="InterPro" id="IPR005814">
    <property type="entry name" value="Aminotrans_3"/>
</dbReference>
<evidence type="ECO:0000256" key="4">
    <source>
        <dbReference type="ARBA" id="ARBA00022898"/>
    </source>
</evidence>
<comment type="cofactor">
    <cofactor evidence="1 7">
        <name>pyridoxal 5'-phosphate</name>
        <dbReference type="ChEBI" id="CHEBI:597326"/>
    </cofactor>
</comment>
<keyword evidence="4 7" id="KW-0663">Pyridoxal phosphate</keyword>
<dbReference type="GO" id="GO:0042286">
    <property type="term" value="F:glutamate-1-semialdehyde 2,1-aminomutase activity"/>
    <property type="evidence" value="ECO:0007669"/>
    <property type="project" value="UniProtKB-UniRule"/>
</dbReference>
<evidence type="ECO:0000256" key="2">
    <source>
        <dbReference type="ARBA" id="ARBA00004819"/>
    </source>
</evidence>
<feature type="modified residue" description="N6-(pyridoxal phosphate)lysine" evidence="7">
    <location>
        <position position="276"/>
    </location>
</feature>
<dbReference type="Gene3D" id="3.90.1150.10">
    <property type="entry name" value="Aspartate Aminotransferase, domain 1"/>
    <property type="match status" value="1"/>
</dbReference>
<protein>
    <recommendedName>
        <fullName evidence="7">Glutamate-1-semialdehyde 2,1-aminomutase</fullName>
        <shortName evidence="7">GSA</shortName>
        <ecNumber evidence="7">5.4.3.8</ecNumber>
    </recommendedName>
    <alternativeName>
        <fullName evidence="7">Glutamate-1-semialdehyde aminotransferase</fullName>
        <shortName evidence="7">GSA-AT</shortName>
    </alternativeName>
</protein>
<gene>
    <name evidence="7" type="primary">hemL</name>
    <name evidence="8" type="ordered locus">Mesil_2982</name>
</gene>
<evidence type="ECO:0000313" key="8">
    <source>
        <dbReference type="EMBL" id="ADH64820.1"/>
    </source>
</evidence>
<dbReference type="NCBIfam" id="TIGR00713">
    <property type="entry name" value="hemL"/>
    <property type="match status" value="1"/>
</dbReference>
<sequence>MSVVSDSRSQALFERAQRVIPGGVNSPVRAFKAVGGTPRFIAKAQGAWMWDVDGNELLDYIGSWGPMILGHAHPRVVEAIRQALTDGTSFGAPTEREIELAELILAAYPCCDQVRFVSSGTEATMSALRLARGVTGRDYIVKFRGNYHGHADGLLVQAGSGLLSAGGGSGKSAPSSAGVPPAFAELTLVADYNDPAGLERLFAEWGDSIAAVIFEPVVGNAGVLVPTPEFLASLHTLTRKHGALLIADEVMTGFRLALGGAVERLGLEPDLVCWGKIIGGGMPVGAYGGKAEYMRQVAPLGPVYQAGTLSGNPIAMAAGIETLRILSEERPYDQLERYGARLEAGIQEAATLPVTVNRVGSMVTVFFHAGPVATYAEAVQSDTEAFKHFFHGLLERGVYWPPSQFEAAFFSTAHGEVELEQTLAAVGEVFKALG</sequence>
<organism evidence="8 9">
    <name type="scientific">Allomeiothermus silvanus (strain ATCC 700542 / DSM 9946 / NBRC 106475 / NCIMB 13440 / VI-R2)</name>
    <name type="common">Thermus silvanus</name>
    <dbReference type="NCBI Taxonomy" id="526227"/>
    <lineage>
        <taxon>Bacteria</taxon>
        <taxon>Thermotogati</taxon>
        <taxon>Deinococcota</taxon>
        <taxon>Deinococci</taxon>
        <taxon>Thermales</taxon>
        <taxon>Thermaceae</taxon>
        <taxon>Allomeiothermus</taxon>
    </lineage>
</organism>
<dbReference type="OrthoDB" id="9807885at2"/>
<evidence type="ECO:0000256" key="7">
    <source>
        <dbReference type="HAMAP-Rule" id="MF_00375"/>
    </source>
</evidence>
<dbReference type="InterPro" id="IPR015424">
    <property type="entry name" value="PyrdxlP-dep_Trfase"/>
</dbReference>
<dbReference type="AlphaFoldDB" id="D7BDK0"/>
<dbReference type="FunFam" id="3.40.640.10:FF:000021">
    <property type="entry name" value="Glutamate-1-semialdehyde 2,1-aminomutase"/>
    <property type="match status" value="1"/>
</dbReference>
<dbReference type="PANTHER" id="PTHR43713:SF3">
    <property type="entry name" value="GLUTAMATE-1-SEMIALDEHYDE 2,1-AMINOMUTASE 1, CHLOROPLASTIC-RELATED"/>
    <property type="match status" value="1"/>
</dbReference>
<keyword evidence="5 7" id="KW-0413">Isomerase</keyword>
<dbReference type="UniPathway" id="UPA00251">
    <property type="reaction ID" value="UER00317"/>
</dbReference>
<comment type="similarity">
    <text evidence="3 7">Belongs to the class-III pyridoxal-phosphate-dependent aminotransferase family. HemL subfamily.</text>
</comment>
<keyword evidence="6 7" id="KW-0627">Porphyrin biosynthesis</keyword>
<dbReference type="HOGENOM" id="CLU_016922_1_5_0"/>
<dbReference type="InterPro" id="IPR049704">
    <property type="entry name" value="Aminotrans_3_PPA_site"/>
</dbReference>
<dbReference type="RefSeq" id="WP_013159352.1">
    <property type="nucleotide sequence ID" value="NC_014212.1"/>
</dbReference>
<dbReference type="PROSITE" id="PS00600">
    <property type="entry name" value="AA_TRANSFER_CLASS_3"/>
    <property type="match status" value="1"/>
</dbReference>
<dbReference type="KEGG" id="msv:Mesil_2982"/>
<evidence type="ECO:0000256" key="5">
    <source>
        <dbReference type="ARBA" id="ARBA00023235"/>
    </source>
</evidence>